<feature type="domain" description="ABC transmembrane type-1" evidence="8">
    <location>
        <begin position="183"/>
        <end position="383"/>
    </location>
</feature>
<dbReference type="Pfam" id="PF00528">
    <property type="entry name" value="BPD_transp_1"/>
    <property type="match status" value="1"/>
</dbReference>
<evidence type="ECO:0000259" key="8">
    <source>
        <dbReference type="PROSITE" id="PS50928"/>
    </source>
</evidence>
<dbReference type="GO" id="GO:0005886">
    <property type="term" value="C:plasma membrane"/>
    <property type="evidence" value="ECO:0007669"/>
    <property type="project" value="UniProtKB-SubCell"/>
</dbReference>
<dbReference type="GO" id="GO:0055085">
    <property type="term" value="P:transmembrane transport"/>
    <property type="evidence" value="ECO:0007669"/>
    <property type="project" value="InterPro"/>
</dbReference>
<evidence type="ECO:0000256" key="7">
    <source>
        <dbReference type="RuleBase" id="RU363032"/>
    </source>
</evidence>
<feature type="transmembrane region" description="Helical" evidence="7">
    <location>
        <begin position="360"/>
        <end position="383"/>
    </location>
</feature>
<proteinExistence type="inferred from homology"/>
<feature type="transmembrane region" description="Helical" evidence="7">
    <location>
        <begin position="99"/>
        <end position="121"/>
    </location>
</feature>
<keyword evidence="6 7" id="KW-0472">Membrane</keyword>
<dbReference type="PANTHER" id="PTHR43386:SF1">
    <property type="entry name" value="D,D-DIPEPTIDE TRANSPORT SYSTEM PERMEASE PROTEIN DDPC-RELATED"/>
    <property type="match status" value="1"/>
</dbReference>
<dbReference type="Pfam" id="PF12911">
    <property type="entry name" value="OppC_N"/>
    <property type="match status" value="1"/>
</dbReference>
<evidence type="ECO:0000313" key="9">
    <source>
        <dbReference type="EMBL" id="KPN30900.1"/>
    </source>
</evidence>
<keyword evidence="3" id="KW-1003">Cell membrane</keyword>
<gene>
    <name evidence="9" type="ORF">SY89_01640</name>
</gene>
<comment type="subcellular location">
    <subcellularLocation>
        <location evidence="1 7">Cell membrane</location>
        <topology evidence="1 7">Multi-pass membrane protein</topology>
    </subcellularLocation>
</comment>
<sequence>MSDEPSTDTDRFESIDWGKFDAADSTVGIPRWLPATAALLIVAFAYDYFTAEGIPLAITGLDWLLIAGLFVLGSLVVIPVSQSPEQIGTYWAQFRQDRLAVAAVGYLALFFLVGLFGPFFFNDPRLHILYSSQPPVWGSIDAMYVPRCYGPIVDGRCQGTWDFPLGTNAIAGKDVVTLLVLGTRTSLSVVLGAAAIVVPTGVGVGVAAESIGGRVETVLMWLAEQLQTFPAILIYFLLFFWMVEGRLRLLIAVLGFVSWGGLARLVRNEIRVRRSEQYVQAARLGGVDDRRLLGRHLLPNIAPSVLTNVTLQVPLFVLIEVSVSFIVIALAGGTTTLGDPTNFSWGEQIYNALFSVGAPAAWWLAGFPIALLFLTVFAFNVVGDAMVDALEPRSD</sequence>
<accession>A0A0P7GZ88</accession>
<dbReference type="STRING" id="699431.SY89_01640"/>
<evidence type="ECO:0000256" key="5">
    <source>
        <dbReference type="ARBA" id="ARBA00022989"/>
    </source>
</evidence>
<comment type="similarity">
    <text evidence="7">Belongs to the binding-protein-dependent transport system permease family.</text>
</comment>
<dbReference type="InterPro" id="IPR035906">
    <property type="entry name" value="MetI-like_sf"/>
</dbReference>
<keyword evidence="4 7" id="KW-0812">Transmembrane</keyword>
<organism evidence="9 10">
    <name type="scientific">Halolamina pelagica</name>
    <dbReference type="NCBI Taxonomy" id="699431"/>
    <lineage>
        <taxon>Archaea</taxon>
        <taxon>Methanobacteriati</taxon>
        <taxon>Methanobacteriota</taxon>
        <taxon>Stenosarchaea group</taxon>
        <taxon>Halobacteria</taxon>
        <taxon>Halobacteriales</taxon>
        <taxon>Haloferacaceae</taxon>
    </lineage>
</organism>
<comment type="caution">
    <text evidence="9">The sequence shown here is derived from an EMBL/GenBank/DDBJ whole genome shotgun (WGS) entry which is preliminary data.</text>
</comment>
<evidence type="ECO:0000256" key="3">
    <source>
        <dbReference type="ARBA" id="ARBA00022475"/>
    </source>
</evidence>
<keyword evidence="2 7" id="KW-0813">Transport</keyword>
<dbReference type="PROSITE" id="PS50928">
    <property type="entry name" value="ABC_TM1"/>
    <property type="match status" value="1"/>
</dbReference>
<evidence type="ECO:0000256" key="6">
    <source>
        <dbReference type="ARBA" id="ARBA00023136"/>
    </source>
</evidence>
<dbReference type="SUPFAM" id="SSF161098">
    <property type="entry name" value="MetI-like"/>
    <property type="match status" value="1"/>
</dbReference>
<evidence type="ECO:0000313" key="10">
    <source>
        <dbReference type="Proteomes" id="UP000050535"/>
    </source>
</evidence>
<dbReference type="AlphaFoldDB" id="A0A0P7GZ88"/>
<dbReference type="PATRIC" id="fig|699431.3.peg.1680"/>
<dbReference type="CDD" id="cd06261">
    <property type="entry name" value="TM_PBP2"/>
    <property type="match status" value="1"/>
</dbReference>
<dbReference type="OrthoDB" id="312811at2157"/>
<name>A0A0P7GZ88_9EURY</name>
<dbReference type="Gene3D" id="1.10.3720.10">
    <property type="entry name" value="MetI-like"/>
    <property type="match status" value="1"/>
</dbReference>
<protein>
    <submittedName>
        <fullName evidence="9">Oligopeptide ABC transporter permease OppC</fullName>
    </submittedName>
</protein>
<evidence type="ECO:0000256" key="2">
    <source>
        <dbReference type="ARBA" id="ARBA00022448"/>
    </source>
</evidence>
<feature type="transmembrane region" description="Helical" evidence="7">
    <location>
        <begin position="313"/>
        <end position="333"/>
    </location>
</feature>
<evidence type="ECO:0000256" key="4">
    <source>
        <dbReference type="ARBA" id="ARBA00022692"/>
    </source>
</evidence>
<keyword evidence="10" id="KW-1185">Reference proteome</keyword>
<feature type="transmembrane region" description="Helical" evidence="7">
    <location>
        <begin position="219"/>
        <end position="241"/>
    </location>
</feature>
<dbReference type="Proteomes" id="UP000050535">
    <property type="component" value="Unassembled WGS sequence"/>
</dbReference>
<dbReference type="RefSeq" id="WP_054583700.1">
    <property type="nucleotide sequence ID" value="NZ_LGUC01000001.1"/>
</dbReference>
<dbReference type="InterPro" id="IPR025966">
    <property type="entry name" value="OppC_N"/>
</dbReference>
<dbReference type="PANTHER" id="PTHR43386">
    <property type="entry name" value="OLIGOPEPTIDE TRANSPORT SYSTEM PERMEASE PROTEIN APPC"/>
    <property type="match status" value="1"/>
</dbReference>
<feature type="transmembrane region" description="Helical" evidence="7">
    <location>
        <begin position="187"/>
        <end position="207"/>
    </location>
</feature>
<feature type="transmembrane region" description="Helical" evidence="7">
    <location>
        <begin position="55"/>
        <end position="78"/>
    </location>
</feature>
<feature type="transmembrane region" description="Helical" evidence="7">
    <location>
        <begin position="247"/>
        <end position="266"/>
    </location>
</feature>
<dbReference type="EMBL" id="LGUC01000001">
    <property type="protein sequence ID" value="KPN30900.1"/>
    <property type="molecule type" value="Genomic_DNA"/>
</dbReference>
<feature type="transmembrane region" description="Helical" evidence="7">
    <location>
        <begin position="32"/>
        <end position="49"/>
    </location>
</feature>
<keyword evidence="5 7" id="KW-1133">Transmembrane helix</keyword>
<dbReference type="InterPro" id="IPR000515">
    <property type="entry name" value="MetI-like"/>
</dbReference>
<dbReference type="InterPro" id="IPR050366">
    <property type="entry name" value="BP-dependent_transpt_permease"/>
</dbReference>
<evidence type="ECO:0000256" key="1">
    <source>
        <dbReference type="ARBA" id="ARBA00004651"/>
    </source>
</evidence>
<reference evidence="10" key="1">
    <citation type="submission" date="2013-11" db="EMBL/GenBank/DDBJ databases">
        <authorList>
            <person name="Hoang H.T."/>
            <person name="Killian M.L."/>
            <person name="Madson D.M."/>
            <person name="Arruda P.H.E."/>
            <person name="Sun D."/>
            <person name="Schwartz K.J."/>
            <person name="Yoon K."/>
        </authorList>
    </citation>
    <scope>NUCLEOTIDE SEQUENCE [LARGE SCALE GENOMIC DNA]</scope>
    <source>
        <strain evidence="10">CDK2</strain>
    </source>
</reference>